<dbReference type="PROSITE" id="PS51762">
    <property type="entry name" value="GH16_2"/>
    <property type="match status" value="1"/>
</dbReference>
<dbReference type="PANTHER" id="PTHR10963:SF22">
    <property type="entry name" value="GLYCOSIDASE CRH2-RELATED"/>
    <property type="match status" value="1"/>
</dbReference>
<protein>
    <submittedName>
        <fullName evidence="9">Glycoside hydrolase family 16 protein</fullName>
    </submittedName>
</protein>
<comment type="function">
    <text evidence="5">Dual chitinase/transglycosylase that plays a role in cell wall architecture. Chitinase and transglycosylase activities are coupled. Required for the polysaccharide cross-linking at the septa and the cell wall. More specifically, transfers chitin to 1,6-beta-glucan in the cell wall.</text>
</comment>
<keyword evidence="3" id="KW-0326">Glycosidase</keyword>
<feature type="chain" id="PRO_5040232114" evidence="7">
    <location>
        <begin position="22"/>
        <end position="451"/>
    </location>
</feature>
<dbReference type="PANTHER" id="PTHR10963">
    <property type="entry name" value="GLYCOSYL HYDROLASE-RELATED"/>
    <property type="match status" value="1"/>
</dbReference>
<evidence type="ECO:0000259" key="8">
    <source>
        <dbReference type="PROSITE" id="PS51762"/>
    </source>
</evidence>
<name>A0A9P4VPM4_9PEZI</name>
<evidence type="ECO:0000256" key="5">
    <source>
        <dbReference type="ARBA" id="ARBA00093308"/>
    </source>
</evidence>
<proteinExistence type="inferred from homology"/>
<feature type="signal peptide" evidence="7">
    <location>
        <begin position="1"/>
        <end position="21"/>
    </location>
</feature>
<feature type="compositionally biased region" description="Polar residues" evidence="6">
    <location>
        <begin position="386"/>
        <end position="398"/>
    </location>
</feature>
<evidence type="ECO:0000256" key="6">
    <source>
        <dbReference type="SAM" id="MobiDB-lite"/>
    </source>
</evidence>
<comment type="caution">
    <text evidence="9">The sequence shown here is derived from an EMBL/GenBank/DDBJ whole genome shotgun (WGS) entry which is preliminary data.</text>
</comment>
<dbReference type="InterPro" id="IPR000757">
    <property type="entry name" value="Beta-glucanase-like"/>
</dbReference>
<evidence type="ECO:0000256" key="2">
    <source>
        <dbReference type="ARBA" id="ARBA00022801"/>
    </source>
</evidence>
<organism evidence="9 10">
    <name type="scientific">Patellaria atrata CBS 101060</name>
    <dbReference type="NCBI Taxonomy" id="1346257"/>
    <lineage>
        <taxon>Eukaryota</taxon>
        <taxon>Fungi</taxon>
        <taxon>Dikarya</taxon>
        <taxon>Ascomycota</taxon>
        <taxon>Pezizomycotina</taxon>
        <taxon>Dothideomycetes</taxon>
        <taxon>Dothideomycetes incertae sedis</taxon>
        <taxon>Patellariales</taxon>
        <taxon>Patellariaceae</taxon>
        <taxon>Patellaria</taxon>
    </lineage>
</organism>
<keyword evidence="10" id="KW-1185">Reference proteome</keyword>
<dbReference type="Proteomes" id="UP000799429">
    <property type="component" value="Unassembled WGS sequence"/>
</dbReference>
<dbReference type="EMBL" id="MU006092">
    <property type="protein sequence ID" value="KAF2841001.1"/>
    <property type="molecule type" value="Genomic_DNA"/>
</dbReference>
<dbReference type="GO" id="GO:0009277">
    <property type="term" value="C:fungal-type cell wall"/>
    <property type="evidence" value="ECO:0007669"/>
    <property type="project" value="TreeGrafter"/>
</dbReference>
<dbReference type="SUPFAM" id="SSF49899">
    <property type="entry name" value="Concanavalin A-like lectins/glucanases"/>
    <property type="match status" value="1"/>
</dbReference>
<dbReference type="Pfam" id="PF00722">
    <property type="entry name" value="Glyco_hydro_16"/>
    <property type="match status" value="1"/>
</dbReference>
<feature type="domain" description="GH16" evidence="8">
    <location>
        <begin position="65"/>
        <end position="280"/>
    </location>
</feature>
<keyword evidence="2 9" id="KW-0378">Hydrolase</keyword>
<dbReference type="GO" id="GO:0004553">
    <property type="term" value="F:hydrolase activity, hydrolyzing O-glycosyl compounds"/>
    <property type="evidence" value="ECO:0007669"/>
    <property type="project" value="InterPro"/>
</dbReference>
<evidence type="ECO:0000256" key="3">
    <source>
        <dbReference type="ARBA" id="ARBA00023295"/>
    </source>
</evidence>
<evidence type="ECO:0000256" key="1">
    <source>
        <dbReference type="ARBA" id="ARBA00022729"/>
    </source>
</evidence>
<dbReference type="FunFam" id="2.60.120.200:FF:000159">
    <property type="entry name" value="Glycosidase"/>
    <property type="match status" value="1"/>
</dbReference>
<comment type="similarity">
    <text evidence="4">Belongs to the glycosyl hydrolase 16 family. CRH1 subfamily.</text>
</comment>
<accession>A0A9P4VPM4</accession>
<dbReference type="GO" id="GO:0008061">
    <property type="term" value="F:chitin binding"/>
    <property type="evidence" value="ECO:0007669"/>
    <property type="project" value="InterPro"/>
</dbReference>
<sequence>MVRYLASAAIAALLSASAVSAQNADIPTCGPGKKCPSDTPCCSAYGQCGLGAYCLGGCDPLFSHSLDSCVPNPICKSADYQLNNLDDIAMIDEYLGDTDGVNWVASGRPIEYPDGGILLTMAPDTVGTLLATTHYVWYGKISAKMTTSQGKGVVTAFIMMSDVKDEIDYEFVGVDINHAQTNFYSQGVTNYNNGDEHEAQNTVSNSYTYTIDWKPDSITWYIDDTEVRRLERSSTWNSTSNRFDYPQTPSRIMISLWPAGLPSNGEGTIEWAGGLIDWNSRYMQNGFYYARLEEVSVECYDPPRGANVSGSKSYIYTDYRGTNDTIAVTNKQVVLGSFYNSGEDPEDEEDDQPSGTSSATRPTRTAQTIPGVVGAGSRGEEPIESSAPQDSGSSNPSGTRAGGNDVDTPRQTGSGVFFQGDDEPAGEGAAVRVGGSVFAVVMGVVVGCLVL</sequence>
<gene>
    <name evidence="9" type="ORF">M501DRAFT_1002097</name>
</gene>
<feature type="compositionally biased region" description="Polar residues" evidence="6">
    <location>
        <begin position="353"/>
        <end position="368"/>
    </location>
</feature>
<evidence type="ECO:0000256" key="7">
    <source>
        <dbReference type="SAM" id="SignalP"/>
    </source>
</evidence>
<dbReference type="InterPro" id="IPR013320">
    <property type="entry name" value="ConA-like_dom_sf"/>
</dbReference>
<dbReference type="AlphaFoldDB" id="A0A9P4VPM4"/>
<dbReference type="OrthoDB" id="4781at2759"/>
<evidence type="ECO:0000313" key="9">
    <source>
        <dbReference type="EMBL" id="KAF2841001.1"/>
    </source>
</evidence>
<keyword evidence="1 7" id="KW-0732">Signal</keyword>
<feature type="region of interest" description="Disordered" evidence="6">
    <location>
        <begin position="338"/>
        <end position="427"/>
    </location>
</feature>
<evidence type="ECO:0000256" key="4">
    <source>
        <dbReference type="ARBA" id="ARBA00038074"/>
    </source>
</evidence>
<reference evidence="9" key="1">
    <citation type="journal article" date="2020" name="Stud. Mycol.">
        <title>101 Dothideomycetes genomes: a test case for predicting lifestyles and emergence of pathogens.</title>
        <authorList>
            <person name="Haridas S."/>
            <person name="Albert R."/>
            <person name="Binder M."/>
            <person name="Bloem J."/>
            <person name="Labutti K."/>
            <person name="Salamov A."/>
            <person name="Andreopoulos B."/>
            <person name="Baker S."/>
            <person name="Barry K."/>
            <person name="Bills G."/>
            <person name="Bluhm B."/>
            <person name="Cannon C."/>
            <person name="Castanera R."/>
            <person name="Culley D."/>
            <person name="Daum C."/>
            <person name="Ezra D."/>
            <person name="Gonzalez J."/>
            <person name="Henrissat B."/>
            <person name="Kuo A."/>
            <person name="Liang C."/>
            <person name="Lipzen A."/>
            <person name="Lutzoni F."/>
            <person name="Magnuson J."/>
            <person name="Mondo S."/>
            <person name="Nolan M."/>
            <person name="Ohm R."/>
            <person name="Pangilinan J."/>
            <person name="Park H.-J."/>
            <person name="Ramirez L."/>
            <person name="Alfaro M."/>
            <person name="Sun H."/>
            <person name="Tritt A."/>
            <person name="Yoshinaga Y."/>
            <person name="Zwiers L.-H."/>
            <person name="Turgeon B."/>
            <person name="Goodwin S."/>
            <person name="Spatafora J."/>
            <person name="Crous P."/>
            <person name="Grigoriev I."/>
        </authorList>
    </citation>
    <scope>NUCLEOTIDE SEQUENCE</scope>
    <source>
        <strain evidence="9">CBS 101060</strain>
    </source>
</reference>
<dbReference type="GO" id="GO:0016757">
    <property type="term" value="F:glycosyltransferase activity"/>
    <property type="evidence" value="ECO:0007669"/>
    <property type="project" value="TreeGrafter"/>
</dbReference>
<dbReference type="Gene3D" id="2.60.120.200">
    <property type="match status" value="1"/>
</dbReference>
<dbReference type="InterPro" id="IPR050546">
    <property type="entry name" value="Glycosyl_Hydrlase_16"/>
</dbReference>
<dbReference type="GO" id="GO:0031505">
    <property type="term" value="P:fungal-type cell wall organization"/>
    <property type="evidence" value="ECO:0007669"/>
    <property type="project" value="TreeGrafter"/>
</dbReference>
<evidence type="ECO:0000313" key="10">
    <source>
        <dbReference type="Proteomes" id="UP000799429"/>
    </source>
</evidence>
<dbReference type="PROSITE" id="PS00026">
    <property type="entry name" value="CHIT_BIND_I_1"/>
    <property type="match status" value="1"/>
</dbReference>
<dbReference type="GO" id="GO:0005975">
    <property type="term" value="P:carbohydrate metabolic process"/>
    <property type="evidence" value="ECO:0007669"/>
    <property type="project" value="InterPro"/>
</dbReference>
<dbReference type="CDD" id="cd02183">
    <property type="entry name" value="GH16_fungal_CRH1_transglycosylase"/>
    <property type="match status" value="1"/>
</dbReference>
<feature type="compositionally biased region" description="Acidic residues" evidence="6">
    <location>
        <begin position="343"/>
        <end position="352"/>
    </location>
</feature>
<dbReference type="InterPro" id="IPR018371">
    <property type="entry name" value="Chitin-binding_1_CS"/>
</dbReference>